<evidence type="ECO:0000313" key="4">
    <source>
        <dbReference type="Proteomes" id="UP000077927"/>
    </source>
</evidence>
<dbReference type="KEGG" id="rin:ACS15_4568"/>
<dbReference type="AlphaFoldDB" id="A0AAC9FUC1"/>
<dbReference type="GO" id="GO:0017001">
    <property type="term" value="P:antibiotic catabolic process"/>
    <property type="evidence" value="ECO:0007669"/>
    <property type="project" value="UniProtKB-ARBA"/>
</dbReference>
<evidence type="ECO:0000259" key="2">
    <source>
        <dbReference type="SMART" id="SM00849"/>
    </source>
</evidence>
<dbReference type="SMART" id="SM00849">
    <property type="entry name" value="Lactamase_B"/>
    <property type="match status" value="1"/>
</dbReference>
<dbReference type="SUPFAM" id="SSF56281">
    <property type="entry name" value="Metallo-hydrolase/oxidoreductase"/>
    <property type="match status" value="1"/>
</dbReference>
<feature type="domain" description="Metallo-beta-lactamase" evidence="2">
    <location>
        <begin position="48"/>
        <end position="237"/>
    </location>
</feature>
<dbReference type="PANTHER" id="PTHR42951">
    <property type="entry name" value="METALLO-BETA-LACTAMASE DOMAIN-CONTAINING"/>
    <property type="match status" value="1"/>
</dbReference>
<dbReference type="InterPro" id="IPR001279">
    <property type="entry name" value="Metallo-B-lactamas"/>
</dbReference>
<dbReference type="Gene3D" id="3.60.15.10">
    <property type="entry name" value="Ribonuclease Z/Hydroxyacylglutathione hydrolase-like"/>
    <property type="match status" value="1"/>
</dbReference>
<evidence type="ECO:0000256" key="1">
    <source>
        <dbReference type="ARBA" id="ARBA00005250"/>
    </source>
</evidence>
<accession>A0AAC9FUC1</accession>
<comment type="similarity">
    <text evidence="1">Belongs to the metallo-beta-lactamase superfamily. Class-B beta-lactamase family.</text>
</comment>
<name>A0AAC9FUC1_9RALS</name>
<sequence>MRLMLATLINPALAASATPARVTLLRLQDGLYAARADNAEASRANAGEVVPTLVHVTGNGVLVVDPGPHARWGDRLIAAIRHITAEPIRWVVNTHAHPEHVLANAAFAQLQPRPAFLASAATASLMRQRCETCLARLTAMLGERVMRETQIVYPEPALRDGDWLHTGKTAWQVLVYAAAHSASDTVLYAPQRHVLYVGGLAYRQRIPDLQEGSLVGWQHALRALIPLPAGIVVGTAIGTPALMLQPTLSYLDMLDGAVTQAIESGADAARALDYVPGDAYRDWRHFHPRHAFNVARAWRELEDCWMQNAPAV</sequence>
<reference evidence="3 4" key="1">
    <citation type="submission" date="2015-09" db="EMBL/GenBank/DDBJ databases">
        <authorList>
            <person name="Xu Y."/>
            <person name="Nagy A."/>
            <person name="Liu N.T."/>
            <person name="Nou X."/>
        </authorList>
    </citation>
    <scope>NUCLEOTIDE SEQUENCE [LARGE SCALE GENOMIC DNA]</scope>
    <source>
        <strain evidence="3 4">FC1138</strain>
    </source>
</reference>
<dbReference type="Proteomes" id="UP000077927">
    <property type="component" value="Chromosome 2"/>
</dbReference>
<protein>
    <submittedName>
        <fullName evidence="3">Metallo-beta-lactamase superfamily protein</fullName>
    </submittedName>
</protein>
<dbReference type="Pfam" id="PF00753">
    <property type="entry name" value="Lactamase_B"/>
    <property type="match status" value="1"/>
</dbReference>
<dbReference type="InterPro" id="IPR036866">
    <property type="entry name" value="RibonucZ/Hydroxyglut_hydro"/>
</dbReference>
<dbReference type="InterPro" id="IPR050855">
    <property type="entry name" value="NDM-1-like"/>
</dbReference>
<dbReference type="PANTHER" id="PTHR42951:SF4">
    <property type="entry name" value="ACYL-COENZYME A THIOESTERASE MBLAC2"/>
    <property type="match status" value="1"/>
</dbReference>
<gene>
    <name evidence="3" type="ORF">ACS15_4568</name>
</gene>
<proteinExistence type="inferred from homology"/>
<dbReference type="CDD" id="cd16282">
    <property type="entry name" value="metallo-hydrolase-like_MBL-fold"/>
    <property type="match status" value="1"/>
</dbReference>
<organism evidence="3 4">
    <name type="scientific">Ralstonia insidiosa</name>
    <dbReference type="NCBI Taxonomy" id="190721"/>
    <lineage>
        <taxon>Bacteria</taxon>
        <taxon>Pseudomonadati</taxon>
        <taxon>Pseudomonadota</taxon>
        <taxon>Betaproteobacteria</taxon>
        <taxon>Burkholderiales</taxon>
        <taxon>Burkholderiaceae</taxon>
        <taxon>Ralstonia</taxon>
    </lineage>
</organism>
<evidence type="ECO:0000313" key="3">
    <source>
        <dbReference type="EMBL" id="ANH76809.1"/>
    </source>
</evidence>
<dbReference type="EMBL" id="CP012606">
    <property type="protein sequence ID" value="ANH76809.1"/>
    <property type="molecule type" value="Genomic_DNA"/>
</dbReference>